<dbReference type="EMBL" id="BK015904">
    <property type="protein sequence ID" value="DAD72648.1"/>
    <property type="molecule type" value="Genomic_DNA"/>
</dbReference>
<sequence length="55" mass="6440">MIKIIERGKYEQIRCNGCNALLRFNWADVSDRWTIKCPCCQDDISVRSKLYGEEA</sequence>
<name>A0A8S5LS01_9CAUD</name>
<proteinExistence type="predicted"/>
<accession>A0A8S5LS01</accession>
<organism evidence="1">
    <name type="scientific">Siphoviridae sp. ct7EW56</name>
    <dbReference type="NCBI Taxonomy" id="2827562"/>
    <lineage>
        <taxon>Viruses</taxon>
        <taxon>Duplodnaviria</taxon>
        <taxon>Heunggongvirae</taxon>
        <taxon>Uroviricota</taxon>
        <taxon>Caudoviricetes</taxon>
    </lineage>
</organism>
<protein>
    <submittedName>
        <fullName evidence="1">Cysteine-rich protein</fullName>
    </submittedName>
</protein>
<evidence type="ECO:0000313" key="1">
    <source>
        <dbReference type="EMBL" id="DAD72648.1"/>
    </source>
</evidence>
<reference evidence="1" key="1">
    <citation type="journal article" date="2021" name="Proc. Natl. Acad. Sci. U.S.A.">
        <title>A Catalog of Tens of Thousands of Viruses from Human Metagenomes Reveals Hidden Associations with Chronic Diseases.</title>
        <authorList>
            <person name="Tisza M.J."/>
            <person name="Buck C.B."/>
        </authorList>
    </citation>
    <scope>NUCLEOTIDE SEQUENCE</scope>
    <source>
        <strain evidence="1">Ct7EW56</strain>
    </source>
</reference>